<dbReference type="InterPro" id="IPR031380">
    <property type="entry name" value="SIX6OS1"/>
</dbReference>
<keyword evidence="3" id="KW-1185">Reference proteome</keyword>
<feature type="compositionally biased region" description="Basic and acidic residues" evidence="1">
    <location>
        <begin position="180"/>
        <end position="193"/>
    </location>
</feature>
<dbReference type="PANTHER" id="PTHR35449">
    <property type="entry name" value="PROTEIN SIX6OS1"/>
    <property type="match status" value="1"/>
</dbReference>
<proteinExistence type="predicted"/>
<dbReference type="EMBL" id="VXAD01002667">
    <property type="protein sequence ID" value="NXJ19575.1"/>
    <property type="molecule type" value="Genomic_DNA"/>
</dbReference>
<evidence type="ECO:0000256" key="1">
    <source>
        <dbReference type="SAM" id="MobiDB-lite"/>
    </source>
</evidence>
<dbReference type="GO" id="GO:0007283">
    <property type="term" value="P:spermatogenesis"/>
    <property type="evidence" value="ECO:0007669"/>
    <property type="project" value="TreeGrafter"/>
</dbReference>
<feature type="non-terminal residue" evidence="2">
    <location>
        <position position="1"/>
    </location>
</feature>
<feature type="compositionally biased region" description="Low complexity" evidence="1">
    <location>
        <begin position="194"/>
        <end position="211"/>
    </location>
</feature>
<dbReference type="GO" id="GO:0007129">
    <property type="term" value="P:homologous chromosome pairing at meiosis"/>
    <property type="evidence" value="ECO:0007669"/>
    <property type="project" value="TreeGrafter"/>
</dbReference>
<dbReference type="PANTHER" id="PTHR35449:SF1">
    <property type="entry name" value="PROTEIN SIX6OS1"/>
    <property type="match status" value="1"/>
</dbReference>
<organism evidence="2 3">
    <name type="scientific">Dicrurus megarhynchus</name>
    <dbReference type="NCBI Taxonomy" id="450177"/>
    <lineage>
        <taxon>Eukaryota</taxon>
        <taxon>Metazoa</taxon>
        <taxon>Chordata</taxon>
        <taxon>Craniata</taxon>
        <taxon>Vertebrata</taxon>
        <taxon>Euteleostomi</taxon>
        <taxon>Archelosauria</taxon>
        <taxon>Archosauria</taxon>
        <taxon>Dinosauria</taxon>
        <taxon>Saurischia</taxon>
        <taxon>Theropoda</taxon>
        <taxon>Coelurosauria</taxon>
        <taxon>Aves</taxon>
        <taxon>Neognathae</taxon>
        <taxon>Neoaves</taxon>
        <taxon>Telluraves</taxon>
        <taxon>Australaves</taxon>
        <taxon>Passeriformes</taxon>
        <taxon>Corvoidea</taxon>
        <taxon>Dicruridae</taxon>
        <taxon>Dicrurus</taxon>
    </lineage>
</organism>
<dbReference type="AlphaFoldDB" id="A0A7K9ZB70"/>
<comment type="caution">
    <text evidence="2">The sequence shown here is derived from an EMBL/GenBank/DDBJ whole genome shotgun (WGS) entry which is preliminary data.</text>
</comment>
<sequence length="211" mass="24719">KTLQEYRKKYTETAFAQEYYKKKEEAEEMQKRVLKLCEKYKWKEDACLDILEAVPFKSINDWAVYIASKKKKTQETLQLAEAAAQETIELQKEAEELQMKIDYLKKMLKETKEDQNNSEKTEGKNQKSLEKPEEFKERVSEEREHPSFPKEKHQLYKTLCVPCIPQKFAPSVESFRFSKQRAETGREEKEKPVELSVAASSSSSLAENSSQ</sequence>
<dbReference type="Proteomes" id="UP000537234">
    <property type="component" value="Unassembled WGS sequence"/>
</dbReference>
<evidence type="ECO:0000313" key="3">
    <source>
        <dbReference type="Proteomes" id="UP000537234"/>
    </source>
</evidence>
<protein>
    <submittedName>
        <fullName evidence="2">S6OS1 protein</fullName>
    </submittedName>
</protein>
<accession>A0A7K9ZB70</accession>
<feature type="region of interest" description="Disordered" evidence="1">
    <location>
        <begin position="174"/>
        <end position="211"/>
    </location>
</feature>
<dbReference type="GO" id="GO:0000801">
    <property type="term" value="C:central element"/>
    <property type="evidence" value="ECO:0007669"/>
    <property type="project" value="TreeGrafter"/>
</dbReference>
<gene>
    <name evidence="2" type="primary">Six6os1_1</name>
    <name evidence="2" type="ORF">DICMEG_R15839</name>
</gene>
<feature type="region of interest" description="Disordered" evidence="1">
    <location>
        <begin position="111"/>
        <end position="151"/>
    </location>
</feature>
<reference evidence="2 3" key="1">
    <citation type="submission" date="2019-09" db="EMBL/GenBank/DDBJ databases">
        <title>Bird 10,000 Genomes (B10K) Project - Family phase.</title>
        <authorList>
            <person name="Zhang G."/>
        </authorList>
    </citation>
    <scope>NUCLEOTIDE SEQUENCE [LARGE SCALE GENOMIC DNA]</scope>
    <source>
        <strain evidence="2">B10K-DU-001-48</strain>
        <tissue evidence="2">Muscle</tissue>
    </source>
</reference>
<dbReference type="GO" id="GO:0010705">
    <property type="term" value="P:meiotic DNA double-strand break processing involved in reciprocal meiotic recombination"/>
    <property type="evidence" value="ECO:0007669"/>
    <property type="project" value="TreeGrafter"/>
</dbReference>
<evidence type="ECO:0000313" key="2">
    <source>
        <dbReference type="EMBL" id="NXJ19575.1"/>
    </source>
</evidence>
<dbReference type="Pfam" id="PF15676">
    <property type="entry name" value="S6OS1"/>
    <property type="match status" value="1"/>
</dbReference>
<dbReference type="GO" id="GO:0048477">
    <property type="term" value="P:oogenesis"/>
    <property type="evidence" value="ECO:0007669"/>
    <property type="project" value="TreeGrafter"/>
</dbReference>
<name>A0A7K9ZB70_9CORV</name>
<feature type="non-terminal residue" evidence="2">
    <location>
        <position position="211"/>
    </location>
</feature>